<keyword evidence="9" id="KW-0418">Kinase</keyword>
<dbReference type="InterPro" id="IPR003660">
    <property type="entry name" value="HAMP_dom"/>
</dbReference>
<dbReference type="InterPro" id="IPR036097">
    <property type="entry name" value="HisK_dim/P_sf"/>
</dbReference>
<feature type="transmembrane region" description="Helical" evidence="14">
    <location>
        <begin position="263"/>
        <end position="282"/>
    </location>
</feature>
<evidence type="ECO:0000256" key="6">
    <source>
        <dbReference type="ARBA" id="ARBA00022679"/>
    </source>
</evidence>
<evidence type="ECO:0000259" key="16">
    <source>
        <dbReference type="PROSITE" id="PS50885"/>
    </source>
</evidence>
<evidence type="ECO:0000256" key="14">
    <source>
        <dbReference type="SAM" id="Phobius"/>
    </source>
</evidence>
<feature type="transmembrane region" description="Helical" evidence="14">
    <location>
        <begin position="779"/>
        <end position="804"/>
    </location>
</feature>
<feature type="transmembrane region" description="Helical" evidence="14">
    <location>
        <begin position="302"/>
        <end position="324"/>
    </location>
</feature>
<dbReference type="InterPro" id="IPR036890">
    <property type="entry name" value="HATPase_C_sf"/>
</dbReference>
<organism evidence="17 18">
    <name type="scientific">Sediminibacterium goheungense</name>
    <dbReference type="NCBI Taxonomy" id="1086393"/>
    <lineage>
        <taxon>Bacteria</taxon>
        <taxon>Pseudomonadati</taxon>
        <taxon>Bacteroidota</taxon>
        <taxon>Chitinophagia</taxon>
        <taxon>Chitinophagales</taxon>
        <taxon>Chitinophagaceae</taxon>
        <taxon>Sediminibacterium</taxon>
    </lineage>
</organism>
<evidence type="ECO:0000256" key="11">
    <source>
        <dbReference type="ARBA" id="ARBA00022989"/>
    </source>
</evidence>
<feature type="transmembrane region" description="Helical" evidence="14">
    <location>
        <begin position="736"/>
        <end position="758"/>
    </location>
</feature>
<feature type="transmembrane region" description="Helical" evidence="14">
    <location>
        <begin position="233"/>
        <end position="251"/>
    </location>
</feature>
<dbReference type="GO" id="GO:0000155">
    <property type="term" value="F:phosphorelay sensor kinase activity"/>
    <property type="evidence" value="ECO:0007669"/>
    <property type="project" value="InterPro"/>
</dbReference>
<dbReference type="OrthoDB" id="9776727at2"/>
<dbReference type="InterPro" id="IPR003661">
    <property type="entry name" value="HisK_dim/P_dom"/>
</dbReference>
<accession>A0A4R6IZG4</accession>
<feature type="transmembrane region" description="Helical" evidence="14">
    <location>
        <begin position="383"/>
        <end position="403"/>
    </location>
</feature>
<dbReference type="PROSITE" id="PS50109">
    <property type="entry name" value="HIS_KIN"/>
    <property type="match status" value="1"/>
</dbReference>
<dbReference type="InterPro" id="IPR005467">
    <property type="entry name" value="His_kinase_dom"/>
</dbReference>
<comment type="catalytic activity">
    <reaction evidence="1">
        <text>ATP + protein L-histidine = ADP + protein N-phospho-L-histidine.</text>
        <dbReference type="EC" id="2.7.13.3"/>
    </reaction>
</comment>
<keyword evidence="4" id="KW-1003">Cell membrane</keyword>
<feature type="transmembrane region" description="Helical" evidence="14">
    <location>
        <begin position="345"/>
        <end position="363"/>
    </location>
</feature>
<keyword evidence="5" id="KW-0597">Phosphoprotein</keyword>
<dbReference type="Pfam" id="PF02518">
    <property type="entry name" value="HATPase_c"/>
    <property type="match status" value="1"/>
</dbReference>
<keyword evidence="12" id="KW-0902">Two-component regulatory system</keyword>
<evidence type="ECO:0000256" key="8">
    <source>
        <dbReference type="ARBA" id="ARBA00022741"/>
    </source>
</evidence>
<dbReference type="PANTHER" id="PTHR45528">
    <property type="entry name" value="SENSOR HISTIDINE KINASE CPXA"/>
    <property type="match status" value="1"/>
</dbReference>
<feature type="transmembrane region" description="Helical" evidence="14">
    <location>
        <begin position="27"/>
        <end position="48"/>
    </location>
</feature>
<dbReference type="SMART" id="SM00387">
    <property type="entry name" value="HATPase_c"/>
    <property type="match status" value="1"/>
</dbReference>
<keyword evidence="11 14" id="KW-1133">Transmembrane helix</keyword>
<protein>
    <recommendedName>
        <fullName evidence="3">histidine kinase</fullName>
        <ecNumber evidence="3">2.7.13.3</ecNumber>
    </recommendedName>
</protein>
<sequence>MRCGTRSNEKHKPLIGTLKKAAYKHGYLAITAAWLYTFSFIFINYWSYNASPQKVKSKLEQHISKLENRYAELVNDTASLHALIASTNNKVKEEATKEPFGLFVYAVTEKSTPTLLYWNANRYYLVPDDLYRQDSAWFSVKRNGEFEILKSSVPIKNGHLLVIGMIPIRWSYFIENKYLHSDFAGFEGLDDQYELTTLAGNDVLPIFNSAGKELFGIKLKPGKSFISYDSFTILLRILSIVFLLIFLNSVTTDLMLIHGFKTGFIILTGIVLLLRLTAYQFNFPFDYSKLPLYNPSIYASNIIHPSLGDLLVNAILLFWLIGVYKNHTDGKTWLPKPLPLKIRNYGNIFILSLIGFGIAGIVQSLVHDSKISTDVTNFFSLDIYSVVSFVILCFLVLSFFGLSQILLKPLIDRNFPLLEQTVTIVVSSFICLLLFFSNSEIPAGLVILLWLLLFLLIINYRKKDLDLPLLRSTFFIFWVMFFTFSIAGMVLYENRVTEFEQRKRIAEKLALQIDPSGENLLNIAATNFDDQFLLKNFDRFQNEFENKYIKDSLINQNFSGYLNKYDTRIYTFDSLYHPLYNEDSTDYAAIKTIILNQARPTIIPDLYSYDNTSEGFSYLYQKEVTQKGGTLGYLFVIIKSKRYKSEALYPELFNQVQNLSSDLNTNYAYGIYNKGKLINHFNTYHFPSRLKKEQINQFEFTYKLSGEYSELWFNGGNDKQVVVVKRNTWVVEFLTLFAYLFCSFLLIIFVFHLGSQLLKARFKWKEIKKLFRFNIRTQIQATIIFLSVFSFLVIGIATISFFIIRFNRSNEERLSKSIQVMSNEINSKLSSQFSFDDVLTFKNVGLSRELEQDIAAISDLHNVDVNFYDINGSLLTSTQPYIYNKHLLSTQMEPKAFQQLHYDNSIRYIQSERVGDFEYLSIYVPLSDEMGENYAYLNIPYLNSQNELNQEISGFLATLINLNAFIFLVAGAIAFFLTSRITASFSLIGEKMRQMNIGKSNQEIVWSRNDEIGMLVGEYNKMVRKLEQSALALARSEREGAWREMARQVAHEIKNPLTPMKLSIQYLQNAIMKGSPDVKELTSNMAQTLVEQIDQLSKIASEFSQFANIGNAKLEKIDLREVIESVIRLYATHPELEISFNNTLSTATVIADRVQMNRLLTNLLQNAVEAGMDKSQKVQVNILLEQKEGNILLVVQDDAGGIPESMQVNIFVPNFTTKSSGTGLGLAICKGIVEKANGTIWFETTEGEGTSFFIALPVQS</sequence>
<evidence type="ECO:0000256" key="4">
    <source>
        <dbReference type="ARBA" id="ARBA00022475"/>
    </source>
</evidence>
<evidence type="ECO:0000256" key="10">
    <source>
        <dbReference type="ARBA" id="ARBA00022840"/>
    </source>
</evidence>
<evidence type="ECO:0000256" key="3">
    <source>
        <dbReference type="ARBA" id="ARBA00012438"/>
    </source>
</evidence>
<name>A0A4R6IZG4_9BACT</name>
<dbReference type="PROSITE" id="PS50885">
    <property type="entry name" value="HAMP"/>
    <property type="match status" value="1"/>
</dbReference>
<evidence type="ECO:0000256" key="13">
    <source>
        <dbReference type="ARBA" id="ARBA00023136"/>
    </source>
</evidence>
<feature type="transmembrane region" description="Helical" evidence="14">
    <location>
        <begin position="952"/>
        <end position="977"/>
    </location>
</feature>
<dbReference type="InterPro" id="IPR050398">
    <property type="entry name" value="HssS/ArlS-like"/>
</dbReference>
<keyword evidence="7 14" id="KW-0812">Transmembrane</keyword>
<evidence type="ECO:0000256" key="1">
    <source>
        <dbReference type="ARBA" id="ARBA00000085"/>
    </source>
</evidence>
<comment type="subcellular location">
    <subcellularLocation>
        <location evidence="2">Cell membrane</location>
        <topology evidence="2">Multi-pass membrane protein</topology>
    </subcellularLocation>
</comment>
<proteinExistence type="predicted"/>
<dbReference type="Gene3D" id="6.10.340.10">
    <property type="match status" value="1"/>
</dbReference>
<dbReference type="PANTHER" id="PTHR45528:SF1">
    <property type="entry name" value="SENSOR HISTIDINE KINASE CPXA"/>
    <property type="match status" value="1"/>
</dbReference>
<dbReference type="SMART" id="SM00388">
    <property type="entry name" value="HisKA"/>
    <property type="match status" value="1"/>
</dbReference>
<dbReference type="EC" id="2.7.13.3" evidence="3"/>
<keyword evidence="13 14" id="KW-0472">Membrane</keyword>
<keyword evidence="10" id="KW-0067">ATP-binding</keyword>
<feature type="transmembrane region" description="Helical" evidence="14">
    <location>
        <begin position="472"/>
        <end position="492"/>
    </location>
</feature>
<feature type="transmembrane region" description="Helical" evidence="14">
    <location>
        <begin position="441"/>
        <end position="460"/>
    </location>
</feature>
<dbReference type="GO" id="GO:0005886">
    <property type="term" value="C:plasma membrane"/>
    <property type="evidence" value="ECO:0007669"/>
    <property type="project" value="UniProtKB-SubCell"/>
</dbReference>
<gene>
    <name evidence="17" type="ORF">BC659_0306</name>
</gene>
<dbReference type="Pfam" id="PF00512">
    <property type="entry name" value="HisKA"/>
    <property type="match status" value="1"/>
</dbReference>
<dbReference type="AlphaFoldDB" id="A0A4R6IZG4"/>
<keyword evidence="6" id="KW-0808">Transferase</keyword>
<evidence type="ECO:0000256" key="7">
    <source>
        <dbReference type="ARBA" id="ARBA00022692"/>
    </source>
</evidence>
<feature type="domain" description="Histidine kinase" evidence="15">
    <location>
        <begin position="1048"/>
        <end position="1260"/>
    </location>
</feature>
<dbReference type="InterPro" id="IPR003594">
    <property type="entry name" value="HATPase_dom"/>
</dbReference>
<dbReference type="Gene3D" id="3.30.565.10">
    <property type="entry name" value="Histidine kinase-like ATPase, C-terminal domain"/>
    <property type="match status" value="1"/>
</dbReference>
<evidence type="ECO:0000256" key="9">
    <source>
        <dbReference type="ARBA" id="ARBA00022777"/>
    </source>
</evidence>
<dbReference type="SUPFAM" id="SSF55874">
    <property type="entry name" value="ATPase domain of HSP90 chaperone/DNA topoisomerase II/histidine kinase"/>
    <property type="match status" value="1"/>
</dbReference>
<dbReference type="Proteomes" id="UP000295741">
    <property type="component" value="Unassembled WGS sequence"/>
</dbReference>
<evidence type="ECO:0000313" key="18">
    <source>
        <dbReference type="Proteomes" id="UP000295741"/>
    </source>
</evidence>
<dbReference type="InterPro" id="IPR004358">
    <property type="entry name" value="Sig_transdc_His_kin-like_C"/>
</dbReference>
<keyword evidence="8" id="KW-0547">Nucleotide-binding</keyword>
<keyword evidence="18" id="KW-1185">Reference proteome</keyword>
<dbReference type="CDD" id="cd00082">
    <property type="entry name" value="HisKA"/>
    <property type="match status" value="1"/>
</dbReference>
<dbReference type="PRINTS" id="PR00344">
    <property type="entry name" value="BCTRLSENSOR"/>
</dbReference>
<dbReference type="Gene3D" id="1.10.287.130">
    <property type="match status" value="1"/>
</dbReference>
<evidence type="ECO:0000256" key="12">
    <source>
        <dbReference type="ARBA" id="ARBA00023012"/>
    </source>
</evidence>
<comment type="caution">
    <text evidence="17">The sequence shown here is derived from an EMBL/GenBank/DDBJ whole genome shotgun (WGS) entry which is preliminary data.</text>
</comment>
<dbReference type="SUPFAM" id="SSF47384">
    <property type="entry name" value="Homodimeric domain of signal transducing histidine kinase"/>
    <property type="match status" value="1"/>
</dbReference>
<evidence type="ECO:0000256" key="2">
    <source>
        <dbReference type="ARBA" id="ARBA00004651"/>
    </source>
</evidence>
<evidence type="ECO:0000313" key="17">
    <source>
        <dbReference type="EMBL" id="TDO28243.1"/>
    </source>
</evidence>
<dbReference type="GO" id="GO:0005524">
    <property type="term" value="F:ATP binding"/>
    <property type="evidence" value="ECO:0007669"/>
    <property type="project" value="UniProtKB-KW"/>
</dbReference>
<dbReference type="EMBL" id="SNWP01000010">
    <property type="protein sequence ID" value="TDO28243.1"/>
    <property type="molecule type" value="Genomic_DNA"/>
</dbReference>
<evidence type="ECO:0000259" key="15">
    <source>
        <dbReference type="PROSITE" id="PS50109"/>
    </source>
</evidence>
<feature type="domain" description="HAMP" evidence="16">
    <location>
        <begin position="979"/>
        <end position="1031"/>
    </location>
</feature>
<evidence type="ECO:0000256" key="5">
    <source>
        <dbReference type="ARBA" id="ARBA00022553"/>
    </source>
</evidence>
<reference evidence="17 18" key="1">
    <citation type="submission" date="2019-03" db="EMBL/GenBank/DDBJ databases">
        <title>Genomic Encyclopedia of Archaeal and Bacterial Type Strains, Phase II (KMG-II): from individual species to whole genera.</title>
        <authorList>
            <person name="Goeker M."/>
        </authorList>
    </citation>
    <scope>NUCLEOTIDE SEQUENCE [LARGE SCALE GENOMIC DNA]</scope>
    <source>
        <strain evidence="17 18">DSM 28323</strain>
    </source>
</reference>